<dbReference type="InterPro" id="IPR003675">
    <property type="entry name" value="Rce1/LyrA-like_dom"/>
</dbReference>
<feature type="transmembrane region" description="Helical" evidence="1">
    <location>
        <begin position="219"/>
        <end position="238"/>
    </location>
</feature>
<dbReference type="Pfam" id="PF02517">
    <property type="entry name" value="Rce1-like"/>
    <property type="match status" value="1"/>
</dbReference>
<keyword evidence="1" id="KW-1133">Transmembrane helix</keyword>
<keyword evidence="4" id="KW-1185">Reference proteome</keyword>
<proteinExistence type="predicted"/>
<gene>
    <name evidence="3" type="ORF">SAMN05216276_106330</name>
</gene>
<organism evidence="3 4">
    <name type="scientific">Streptosporangium subroseum</name>
    <dbReference type="NCBI Taxonomy" id="106412"/>
    <lineage>
        <taxon>Bacteria</taxon>
        <taxon>Bacillati</taxon>
        <taxon>Actinomycetota</taxon>
        <taxon>Actinomycetes</taxon>
        <taxon>Streptosporangiales</taxon>
        <taxon>Streptosporangiaceae</taxon>
        <taxon>Streptosporangium</taxon>
    </lineage>
</organism>
<evidence type="ECO:0000313" key="3">
    <source>
        <dbReference type="EMBL" id="SNT56162.1"/>
    </source>
</evidence>
<sequence>MTITPPVSQKSGLALFWTVTFATTWALWFVAIKLGGPAMSSPTVIPYLLGGFGPVIGAIVVRVRRARRRQPVPAHTVRLRLSLRLFWVLPLLVLASATVLAAALLADLLGGPAVSLTEGQKLIATVGGPVPFIISMLIGGPLAEEPGWRGTAYPRLRASMSRLQAGLLLGVVWAVWHLPLFFIPGTIQATFGLISWSGLLFTLSVIPMALLAGYAYERAGVVAAVAVHFGINTTVALLSVNSPVTQASVLAVQIIVAIVLLASRRDRRTDLPVDADPRSHRVVTNS</sequence>
<dbReference type="EMBL" id="FZOD01000063">
    <property type="protein sequence ID" value="SNT56162.1"/>
    <property type="molecule type" value="Genomic_DNA"/>
</dbReference>
<keyword evidence="3" id="KW-0645">Protease</keyword>
<dbReference type="OrthoDB" id="3693644at2"/>
<feature type="transmembrane region" description="Helical" evidence="1">
    <location>
        <begin position="244"/>
        <end position="262"/>
    </location>
</feature>
<feature type="domain" description="CAAX prenyl protease 2/Lysostaphin resistance protein A-like" evidence="2">
    <location>
        <begin position="129"/>
        <end position="233"/>
    </location>
</feature>
<dbReference type="PANTHER" id="PTHR35797">
    <property type="entry name" value="PROTEASE-RELATED"/>
    <property type="match status" value="1"/>
</dbReference>
<evidence type="ECO:0000313" key="4">
    <source>
        <dbReference type="Proteomes" id="UP000198282"/>
    </source>
</evidence>
<keyword evidence="3" id="KW-0378">Hydrolase</keyword>
<dbReference type="GO" id="GO:0004175">
    <property type="term" value="F:endopeptidase activity"/>
    <property type="evidence" value="ECO:0007669"/>
    <property type="project" value="UniProtKB-ARBA"/>
</dbReference>
<evidence type="ECO:0000259" key="2">
    <source>
        <dbReference type="Pfam" id="PF02517"/>
    </source>
</evidence>
<reference evidence="3 4" key="1">
    <citation type="submission" date="2017-06" db="EMBL/GenBank/DDBJ databases">
        <authorList>
            <person name="Kim H.J."/>
            <person name="Triplett B.A."/>
        </authorList>
    </citation>
    <scope>NUCLEOTIDE SEQUENCE [LARGE SCALE GENOMIC DNA]</scope>
    <source>
        <strain evidence="3 4">CGMCC 4.2132</strain>
    </source>
</reference>
<dbReference type="GO" id="GO:0080120">
    <property type="term" value="P:CAAX-box protein maturation"/>
    <property type="evidence" value="ECO:0007669"/>
    <property type="project" value="UniProtKB-ARBA"/>
</dbReference>
<feature type="transmembrane region" description="Helical" evidence="1">
    <location>
        <begin position="85"/>
        <end position="110"/>
    </location>
</feature>
<feature type="transmembrane region" description="Helical" evidence="1">
    <location>
        <begin position="163"/>
        <end position="183"/>
    </location>
</feature>
<keyword evidence="1" id="KW-0472">Membrane</keyword>
<name>A0A239NNG3_9ACTN</name>
<dbReference type="InterPro" id="IPR042150">
    <property type="entry name" value="MmRce1-like"/>
</dbReference>
<feature type="transmembrane region" description="Helical" evidence="1">
    <location>
        <begin position="44"/>
        <end position="64"/>
    </location>
</feature>
<dbReference type="Proteomes" id="UP000198282">
    <property type="component" value="Unassembled WGS sequence"/>
</dbReference>
<feature type="transmembrane region" description="Helical" evidence="1">
    <location>
        <begin position="12"/>
        <end position="32"/>
    </location>
</feature>
<keyword evidence="1" id="KW-0812">Transmembrane</keyword>
<dbReference type="AlphaFoldDB" id="A0A239NNG3"/>
<feature type="transmembrane region" description="Helical" evidence="1">
    <location>
        <begin position="122"/>
        <end position="143"/>
    </location>
</feature>
<accession>A0A239NNG3</accession>
<dbReference type="PANTHER" id="PTHR35797:SF1">
    <property type="entry name" value="PROTEASE"/>
    <property type="match status" value="1"/>
</dbReference>
<feature type="transmembrane region" description="Helical" evidence="1">
    <location>
        <begin position="189"/>
        <end position="212"/>
    </location>
</feature>
<dbReference type="GO" id="GO:0006508">
    <property type="term" value="P:proteolysis"/>
    <property type="evidence" value="ECO:0007669"/>
    <property type="project" value="UniProtKB-KW"/>
</dbReference>
<evidence type="ECO:0000256" key="1">
    <source>
        <dbReference type="SAM" id="Phobius"/>
    </source>
</evidence>
<protein>
    <submittedName>
        <fullName evidence="3">CAAX protease self-immunity</fullName>
    </submittedName>
</protein>